<protein>
    <submittedName>
        <fullName evidence="5">Crp/Fnr family transcriptional regulator</fullName>
    </submittedName>
</protein>
<dbReference type="InterPro" id="IPR036390">
    <property type="entry name" value="WH_DNA-bd_sf"/>
</dbReference>
<organism evidence="5 6">
    <name type="scientific">Vreelandella salicampi</name>
    <dbReference type="NCBI Taxonomy" id="1449798"/>
    <lineage>
        <taxon>Bacteria</taxon>
        <taxon>Pseudomonadati</taxon>
        <taxon>Pseudomonadota</taxon>
        <taxon>Gammaproteobacteria</taxon>
        <taxon>Oceanospirillales</taxon>
        <taxon>Halomonadaceae</taxon>
        <taxon>Vreelandella</taxon>
    </lineage>
</organism>
<sequence length="258" mass="28399">MGSTIPFSPTNRLLDSLPEKEKEPFLADCETVEMTFGQLLAEPGDNISYAVFPLDCFISLIATLASGDQLEVSMAGKEGMVGIPLVLGAQTSALQMLVQGAGPALRISSASFQNHLARSPILEGLMKRYLNVLLNQISQSAACAHYHALEARMARWLLMTHDRTHGEQLHLTHEFLSSMLGVRRAGITLAATALQRRGLINYQRGRITVQNRAGLEEASCQCYATDCDIYDEMLEQVSRRTSISESSHAQDKRSFHFG</sequence>
<dbReference type="GO" id="GO:0003677">
    <property type="term" value="F:DNA binding"/>
    <property type="evidence" value="ECO:0007669"/>
    <property type="project" value="UniProtKB-KW"/>
</dbReference>
<accession>A0A7Z0LJK6</accession>
<dbReference type="GO" id="GO:0005829">
    <property type="term" value="C:cytosol"/>
    <property type="evidence" value="ECO:0007669"/>
    <property type="project" value="TreeGrafter"/>
</dbReference>
<dbReference type="RefSeq" id="WP_179929415.1">
    <property type="nucleotide sequence ID" value="NZ_JACCDF010000002.1"/>
</dbReference>
<dbReference type="AlphaFoldDB" id="A0A7Z0LJK6"/>
<dbReference type="EMBL" id="JACCDF010000002">
    <property type="protein sequence ID" value="NYS60107.1"/>
    <property type="molecule type" value="Genomic_DNA"/>
</dbReference>
<dbReference type="PANTHER" id="PTHR24567:SF74">
    <property type="entry name" value="HTH-TYPE TRANSCRIPTIONAL REGULATOR ARCR"/>
    <property type="match status" value="1"/>
</dbReference>
<evidence type="ECO:0000259" key="4">
    <source>
        <dbReference type="Pfam" id="PF13545"/>
    </source>
</evidence>
<evidence type="ECO:0000256" key="3">
    <source>
        <dbReference type="ARBA" id="ARBA00023163"/>
    </source>
</evidence>
<proteinExistence type="predicted"/>
<keyword evidence="3" id="KW-0804">Transcription</keyword>
<name>A0A7Z0LJK6_9GAMM</name>
<evidence type="ECO:0000256" key="2">
    <source>
        <dbReference type="ARBA" id="ARBA00023125"/>
    </source>
</evidence>
<dbReference type="InterPro" id="IPR012318">
    <property type="entry name" value="HTH_CRP"/>
</dbReference>
<dbReference type="InterPro" id="IPR014710">
    <property type="entry name" value="RmlC-like_jellyroll"/>
</dbReference>
<keyword evidence="6" id="KW-1185">Reference proteome</keyword>
<evidence type="ECO:0000313" key="6">
    <source>
        <dbReference type="Proteomes" id="UP000586119"/>
    </source>
</evidence>
<dbReference type="Pfam" id="PF13545">
    <property type="entry name" value="HTH_Crp_2"/>
    <property type="match status" value="1"/>
</dbReference>
<reference evidence="5 6" key="1">
    <citation type="journal article" date="2015" name="Int. J. Syst. Evol. Microbiol.">
        <title>Halomonas salicampi sp. nov., a halotolerant and alkalitolerant bacterium isolated from a saltern soil.</title>
        <authorList>
            <person name="Lee J.C."/>
            <person name="Kim Y.S."/>
            <person name="Yun B.S."/>
            <person name="Whang K.S."/>
        </authorList>
    </citation>
    <scope>NUCLEOTIDE SEQUENCE [LARGE SCALE GENOMIC DNA]</scope>
    <source>
        <strain evidence="5 6">BH103</strain>
    </source>
</reference>
<keyword evidence="1" id="KW-0805">Transcription regulation</keyword>
<dbReference type="Proteomes" id="UP000586119">
    <property type="component" value="Unassembled WGS sequence"/>
</dbReference>
<feature type="domain" description="HTH crp-type" evidence="4">
    <location>
        <begin position="151"/>
        <end position="217"/>
    </location>
</feature>
<evidence type="ECO:0000256" key="1">
    <source>
        <dbReference type="ARBA" id="ARBA00023015"/>
    </source>
</evidence>
<dbReference type="Gene3D" id="2.60.120.10">
    <property type="entry name" value="Jelly Rolls"/>
    <property type="match status" value="1"/>
</dbReference>
<dbReference type="SUPFAM" id="SSF46785">
    <property type="entry name" value="Winged helix' DNA-binding domain"/>
    <property type="match status" value="1"/>
</dbReference>
<dbReference type="PANTHER" id="PTHR24567">
    <property type="entry name" value="CRP FAMILY TRANSCRIPTIONAL REGULATORY PROTEIN"/>
    <property type="match status" value="1"/>
</dbReference>
<dbReference type="GO" id="GO:0003700">
    <property type="term" value="F:DNA-binding transcription factor activity"/>
    <property type="evidence" value="ECO:0007669"/>
    <property type="project" value="TreeGrafter"/>
</dbReference>
<evidence type="ECO:0000313" key="5">
    <source>
        <dbReference type="EMBL" id="NYS60107.1"/>
    </source>
</evidence>
<keyword evidence="2" id="KW-0238">DNA-binding</keyword>
<dbReference type="InterPro" id="IPR018490">
    <property type="entry name" value="cNMP-bd_dom_sf"/>
</dbReference>
<dbReference type="SUPFAM" id="SSF51206">
    <property type="entry name" value="cAMP-binding domain-like"/>
    <property type="match status" value="1"/>
</dbReference>
<dbReference type="InterPro" id="IPR050397">
    <property type="entry name" value="Env_Response_Regulators"/>
</dbReference>
<comment type="caution">
    <text evidence="5">The sequence shown here is derived from an EMBL/GenBank/DDBJ whole genome shotgun (WGS) entry which is preliminary data.</text>
</comment>
<gene>
    <name evidence="5" type="ORF">HZS81_04935</name>
</gene>